<name>A0A8K0EWR7_BRALA</name>
<evidence type="ECO:0000259" key="5">
    <source>
        <dbReference type="PROSITE" id="PS50209"/>
    </source>
</evidence>
<dbReference type="Gene3D" id="1.10.510.10">
    <property type="entry name" value="Transferase(Phosphotransferase) domain 1"/>
    <property type="match status" value="1"/>
</dbReference>
<dbReference type="CDD" id="cd01671">
    <property type="entry name" value="CARD"/>
    <property type="match status" value="1"/>
</dbReference>
<dbReference type="InterPro" id="IPR011029">
    <property type="entry name" value="DEATH-like_dom_sf"/>
</dbReference>
<dbReference type="OrthoDB" id="9988411at2759"/>
<evidence type="ECO:0000256" key="3">
    <source>
        <dbReference type="PROSITE-ProRule" id="PRU00023"/>
    </source>
</evidence>
<dbReference type="PANTHER" id="PTHR12449">
    <property type="entry name" value="DEATH DOMAIN-CONTAINING PROTEIN"/>
    <property type="match status" value="1"/>
</dbReference>
<dbReference type="InterPro" id="IPR039788">
    <property type="entry name" value="NOL4/NOL4L"/>
</dbReference>
<evidence type="ECO:0000256" key="1">
    <source>
        <dbReference type="ARBA" id="ARBA00008171"/>
    </source>
</evidence>
<keyword evidence="3" id="KW-0040">ANK repeat</keyword>
<dbReference type="Pfam" id="PF08477">
    <property type="entry name" value="Roc"/>
    <property type="match status" value="1"/>
</dbReference>
<dbReference type="Pfam" id="PF00619">
    <property type="entry name" value="CARD"/>
    <property type="match status" value="1"/>
</dbReference>
<sequence>MGSFHTGQSDLTSLHVACWAGQTDVAGLLMKHGANLEARDKLQNTSLHGAAEQGHTETCEILIRSGADIMAVNVVSMMYERVLILTFLPLQYEKTPLQLAAEHGHTGTCELLIRSGADVMATIKTVCKKMIQEKSYHELLQTSDGVRVNRCKVAICGGEETGKTTLKMSLQKARVGEVSVWDFAGRSEYVVTHSMFMDVENTVFIVLYSIMDDRKTQERKVYWWLSFIKSCSPNRQPDVILVASHGDMVPVDQGQRNAAHLVHSLKAVFKDHLRIADEVILMDCRRTRTPEMGRLKTLLGSFKEALVEHQRDMPKLCAEIMKNLPKWSTTKTSYKFPVMKWPEYLDAVKEIDRFVTEDFLQQSTRFLHYLGEVLFITPSTCDPIVILAPNWLSTDIIGRMIVPENLEPQRKSPYVTKTEIQHVFQDVADVDLLITLLQEFQLCHSYDGQEFIFSWLLTETMPPYEWQTIPDPKARYFGKQVQCTDSTDMFSSGFFPRVQTRLMRELENRPKLWRDGAKCADRNVEGLIKLSPDGRAVNICVRSVQGDKVQCGKMLQQLENVVADVLDEWSPGTGVVEKVLSARALKEHTEEFHSYSHEVINKARTENSSIINPILGFKEQVKDLLCREDEDPLTKNRTELIQALRVVGPILDSLLSRGVLSVEECDIIRSKFTPHDRARMLLDILMTKGEEARLIFLCILKDVSPDVRLSTSKALKREVVKRKQQPCANQKFSKEEIVEMTKDSETNLSVGAFGTVYRAKLQCHHQMNGREVAIKVYSPGVDNQQGREELFQELAMRGSSHPHLLPLLGTCDVDGCLTLIYPYMKNRDLLLCIKDKCPLLNYQQRLLISMDLISAVRFYHTQCIGKVNKYHGDVKSTNVLLDENYRARLQGPGLMRDLPSDMAHLSHTGGSMSLNWTPHYRDPYYAETLKLHGTSDHYSAGKGMD</sequence>
<dbReference type="Gene3D" id="1.25.40.20">
    <property type="entry name" value="Ankyrin repeat-containing domain"/>
    <property type="match status" value="2"/>
</dbReference>
<dbReference type="InterPro" id="IPR002110">
    <property type="entry name" value="Ankyrin_rpt"/>
</dbReference>
<dbReference type="Pfam" id="PF12796">
    <property type="entry name" value="Ank_2"/>
    <property type="match status" value="1"/>
</dbReference>
<dbReference type="SUPFAM" id="SSF47986">
    <property type="entry name" value="DEATH domain"/>
    <property type="match status" value="1"/>
</dbReference>
<dbReference type="PROSITE" id="PS50088">
    <property type="entry name" value="ANK_REPEAT"/>
    <property type="match status" value="3"/>
</dbReference>
<dbReference type="GO" id="GO:0031349">
    <property type="term" value="P:positive regulation of defense response"/>
    <property type="evidence" value="ECO:0007669"/>
    <property type="project" value="UniProtKB-ARBA"/>
</dbReference>
<keyword evidence="2" id="KW-0677">Repeat</keyword>
<protein>
    <submittedName>
        <fullName evidence="6">DAPK1 protein</fullName>
    </submittedName>
</protein>
<dbReference type="SMART" id="SM00220">
    <property type="entry name" value="S_TKc"/>
    <property type="match status" value="1"/>
</dbReference>
<dbReference type="PROSITE" id="PS50209">
    <property type="entry name" value="CARD"/>
    <property type="match status" value="1"/>
</dbReference>
<dbReference type="SMART" id="SM00248">
    <property type="entry name" value="ANK"/>
    <property type="match status" value="3"/>
</dbReference>
<feature type="repeat" description="ANK" evidence="3">
    <location>
        <begin position="9"/>
        <end position="41"/>
    </location>
</feature>
<dbReference type="InterPro" id="IPR000719">
    <property type="entry name" value="Prot_kinase_dom"/>
</dbReference>
<dbReference type="GO" id="GO:0043123">
    <property type="term" value="P:positive regulation of canonical NF-kappaB signal transduction"/>
    <property type="evidence" value="ECO:0007669"/>
    <property type="project" value="UniProtKB-ARBA"/>
</dbReference>
<dbReference type="Pfam" id="PF00023">
    <property type="entry name" value="Ank"/>
    <property type="match status" value="1"/>
</dbReference>
<evidence type="ECO:0000256" key="2">
    <source>
        <dbReference type="ARBA" id="ARBA00022737"/>
    </source>
</evidence>
<keyword evidence="7" id="KW-1185">Reference proteome</keyword>
<dbReference type="Gene3D" id="3.40.50.300">
    <property type="entry name" value="P-loop containing nucleotide triphosphate hydrolases"/>
    <property type="match status" value="1"/>
</dbReference>
<gene>
    <name evidence="6" type="primary">DAPK1</name>
    <name evidence="6" type="ORF">BLAG_LOCUS21715</name>
</gene>
<evidence type="ECO:0000313" key="7">
    <source>
        <dbReference type="Proteomes" id="UP000838412"/>
    </source>
</evidence>
<accession>A0A8K0EWR7</accession>
<evidence type="ECO:0000313" key="6">
    <source>
        <dbReference type="EMBL" id="CAH1268938.1"/>
    </source>
</evidence>
<dbReference type="InterPro" id="IPR001245">
    <property type="entry name" value="Ser-Thr/Tyr_kinase_cat_dom"/>
</dbReference>
<dbReference type="InterPro" id="IPR001315">
    <property type="entry name" value="CARD"/>
</dbReference>
<evidence type="ECO:0000259" key="4">
    <source>
        <dbReference type="PROSITE" id="PS50011"/>
    </source>
</evidence>
<feature type="domain" description="Protein kinase" evidence="4">
    <location>
        <begin position="742"/>
        <end position="945"/>
    </location>
</feature>
<dbReference type="SUPFAM" id="SSF48403">
    <property type="entry name" value="Ankyrin repeat"/>
    <property type="match status" value="1"/>
</dbReference>
<feature type="domain" description="CARD" evidence="5">
    <location>
        <begin position="625"/>
        <end position="705"/>
    </location>
</feature>
<dbReference type="GO" id="GO:0005524">
    <property type="term" value="F:ATP binding"/>
    <property type="evidence" value="ECO:0007669"/>
    <property type="project" value="InterPro"/>
</dbReference>
<dbReference type="Proteomes" id="UP000838412">
    <property type="component" value="Chromosome 7"/>
</dbReference>
<comment type="similarity">
    <text evidence="1">Belongs to the protein kinase superfamily. TKL Ser/Thr protein kinase family. ROCO subfamily.</text>
</comment>
<dbReference type="SMART" id="SM00114">
    <property type="entry name" value="CARD"/>
    <property type="match status" value="1"/>
</dbReference>
<dbReference type="GO" id="GO:0042981">
    <property type="term" value="P:regulation of apoptotic process"/>
    <property type="evidence" value="ECO:0007669"/>
    <property type="project" value="InterPro"/>
</dbReference>
<dbReference type="Gene3D" id="1.10.533.10">
    <property type="entry name" value="Death Domain, Fas"/>
    <property type="match status" value="1"/>
</dbReference>
<dbReference type="AlphaFoldDB" id="A0A8K0EWR7"/>
<reference evidence="6" key="1">
    <citation type="submission" date="2022-01" db="EMBL/GenBank/DDBJ databases">
        <authorList>
            <person name="Braso-Vives M."/>
        </authorList>
    </citation>
    <scope>NUCLEOTIDE SEQUENCE</scope>
</reference>
<dbReference type="PANTHER" id="PTHR12449:SF18">
    <property type="entry name" value="DEATH DOMAIN-CONTAINING PROTEIN"/>
    <property type="match status" value="1"/>
</dbReference>
<dbReference type="SUPFAM" id="SSF52540">
    <property type="entry name" value="P-loop containing nucleoside triphosphate hydrolases"/>
    <property type="match status" value="1"/>
</dbReference>
<dbReference type="InterPro" id="IPR027417">
    <property type="entry name" value="P-loop_NTPase"/>
</dbReference>
<feature type="repeat" description="ANK" evidence="3">
    <location>
        <begin position="92"/>
        <end position="124"/>
    </location>
</feature>
<dbReference type="InterPro" id="IPR011009">
    <property type="entry name" value="Kinase-like_dom_sf"/>
</dbReference>
<proteinExistence type="inferred from homology"/>
<feature type="repeat" description="ANK" evidence="3">
    <location>
        <begin position="42"/>
        <end position="74"/>
    </location>
</feature>
<organism evidence="6 7">
    <name type="scientific">Branchiostoma lanceolatum</name>
    <name type="common">Common lancelet</name>
    <name type="synonym">Amphioxus lanceolatum</name>
    <dbReference type="NCBI Taxonomy" id="7740"/>
    <lineage>
        <taxon>Eukaryota</taxon>
        <taxon>Metazoa</taxon>
        <taxon>Chordata</taxon>
        <taxon>Cephalochordata</taxon>
        <taxon>Leptocardii</taxon>
        <taxon>Amphioxiformes</taxon>
        <taxon>Branchiostomatidae</taxon>
        <taxon>Branchiostoma</taxon>
    </lineage>
</organism>
<dbReference type="SUPFAM" id="SSF56112">
    <property type="entry name" value="Protein kinase-like (PK-like)"/>
    <property type="match status" value="1"/>
</dbReference>
<dbReference type="EMBL" id="OV696692">
    <property type="protein sequence ID" value="CAH1268938.1"/>
    <property type="molecule type" value="Genomic_DNA"/>
</dbReference>
<dbReference type="InterPro" id="IPR057263">
    <property type="entry name" value="COR-B"/>
</dbReference>
<dbReference type="PROSITE" id="PS50297">
    <property type="entry name" value="ANK_REP_REGION"/>
    <property type="match status" value="3"/>
</dbReference>
<dbReference type="PROSITE" id="PS50011">
    <property type="entry name" value="PROTEIN_KINASE_DOM"/>
    <property type="match status" value="1"/>
</dbReference>
<dbReference type="InterPro" id="IPR036770">
    <property type="entry name" value="Ankyrin_rpt-contain_sf"/>
</dbReference>
<dbReference type="GO" id="GO:0004672">
    <property type="term" value="F:protein kinase activity"/>
    <property type="evidence" value="ECO:0007669"/>
    <property type="project" value="InterPro"/>
</dbReference>
<dbReference type="Pfam" id="PF07714">
    <property type="entry name" value="PK_Tyr_Ser-Thr"/>
    <property type="match status" value="1"/>
</dbReference>
<dbReference type="Pfam" id="PF25497">
    <property type="entry name" value="COR-B"/>
    <property type="match status" value="1"/>
</dbReference>